<keyword evidence="5 6" id="KW-0560">Oxidoreductase</keyword>
<protein>
    <recommendedName>
        <fullName evidence="6">Flavin-containing monooxygenase</fullName>
        <ecNumber evidence="6">1.-.-.-</ecNumber>
    </recommendedName>
</protein>
<evidence type="ECO:0000313" key="8">
    <source>
        <dbReference type="EMBL" id="JAC82455.1"/>
    </source>
</evidence>
<name>A0A061SHT4_9CHLO</name>
<dbReference type="SUPFAM" id="SSF51905">
    <property type="entry name" value="FAD/NAD(P)-binding domain"/>
    <property type="match status" value="2"/>
</dbReference>
<keyword evidence="7" id="KW-0472">Membrane</keyword>
<dbReference type="InterPro" id="IPR020946">
    <property type="entry name" value="Flavin_mOase-like"/>
</dbReference>
<keyword evidence="3 6" id="KW-0274">FAD</keyword>
<evidence type="ECO:0000256" key="3">
    <source>
        <dbReference type="ARBA" id="ARBA00022827"/>
    </source>
</evidence>
<dbReference type="InterPro" id="IPR000960">
    <property type="entry name" value="Flavin_mOase"/>
</dbReference>
<evidence type="ECO:0000256" key="4">
    <source>
        <dbReference type="ARBA" id="ARBA00022857"/>
    </source>
</evidence>
<dbReference type="AlphaFoldDB" id="A0A061SHT4"/>
<dbReference type="GO" id="GO:0050660">
    <property type="term" value="F:flavin adenine dinucleotide binding"/>
    <property type="evidence" value="ECO:0007669"/>
    <property type="project" value="InterPro"/>
</dbReference>
<proteinExistence type="inferred from homology"/>
<evidence type="ECO:0000256" key="7">
    <source>
        <dbReference type="SAM" id="Phobius"/>
    </source>
</evidence>
<keyword evidence="2 6" id="KW-0285">Flavoprotein</keyword>
<dbReference type="InterPro" id="IPR050346">
    <property type="entry name" value="FMO-like"/>
</dbReference>
<evidence type="ECO:0000256" key="6">
    <source>
        <dbReference type="RuleBase" id="RU361177"/>
    </source>
</evidence>
<evidence type="ECO:0000256" key="5">
    <source>
        <dbReference type="ARBA" id="ARBA00023002"/>
    </source>
</evidence>
<dbReference type="EMBL" id="GBEZ01002617">
    <property type="protein sequence ID" value="JAC82455.1"/>
    <property type="molecule type" value="Transcribed_RNA"/>
</dbReference>
<evidence type="ECO:0000256" key="1">
    <source>
        <dbReference type="ARBA" id="ARBA00009183"/>
    </source>
</evidence>
<dbReference type="PRINTS" id="PR00370">
    <property type="entry name" value="FMOXYGENASE"/>
</dbReference>
<dbReference type="GO" id="GO:0004499">
    <property type="term" value="F:N,N-dimethylaniline monooxygenase activity"/>
    <property type="evidence" value="ECO:0007669"/>
    <property type="project" value="InterPro"/>
</dbReference>
<reference evidence="8" key="1">
    <citation type="submission" date="2014-05" db="EMBL/GenBank/DDBJ databases">
        <title>The transcriptome of the halophilic microalga Tetraselmis sp. GSL018 isolated from the Great Salt Lake, Utah.</title>
        <authorList>
            <person name="Jinkerson R.E."/>
            <person name="D'Adamo S."/>
            <person name="Posewitz M.C."/>
        </authorList>
    </citation>
    <scope>NUCLEOTIDE SEQUENCE</scope>
    <source>
        <strain evidence="8">GSL018</strain>
    </source>
</reference>
<gene>
    <name evidence="8" type="ORF">TSPGSL018_5692</name>
</gene>
<dbReference type="EC" id="1.-.-.-" evidence="6"/>
<evidence type="ECO:0000256" key="2">
    <source>
        <dbReference type="ARBA" id="ARBA00022630"/>
    </source>
</evidence>
<comment type="similarity">
    <text evidence="1 6">Belongs to the FMO family.</text>
</comment>
<comment type="cofactor">
    <cofactor evidence="6">
        <name>FAD</name>
        <dbReference type="ChEBI" id="CHEBI:57692"/>
    </cofactor>
</comment>
<keyword evidence="6 8" id="KW-0503">Monooxygenase</keyword>
<keyword evidence="4" id="KW-0521">NADP</keyword>
<dbReference type="PANTHER" id="PTHR23023">
    <property type="entry name" value="DIMETHYLANILINE MONOOXYGENASE"/>
    <property type="match status" value="1"/>
</dbReference>
<sequence>MAGAEHVCGVKVCVVGAGLSGLTAAKTFQEQGFDVTIFERSSKLGGVWNTAYRNVRLQQNKLDFRLVDYDWPEGTPDFPGKRDVQKCLKGFASRFGLEERIEYETCVVDLAREDGKGWVVTTAEVSGEARPKVHQFAYVVVACGALGPPKKAVAERLVKQGFKGAVLHSSEYQAPTSAFSNRNVVVIGGSSSGIEVAVDLARTAAKVTMVIRDDVQWVFPRYGWLGAPMRLCGNGAMWQPLWLRNAKARALFAMRYGATLDRFGLRPQHAPFEGKIIASDEFYTYLEHGLIQLVRASSFEVGPDGRSLVFSGGREEPADIVITCTGFEPPGVKSMPFLAKFLDPEVGLNGLYRSVFHPDIPDCAFVGYAYGFVSIPIIAALQAAAAANALAGRLRLPPAKAQRAEVEGKVQGNGWGTTLWLTDNQAVREIQELAGAKGPPPPPPQRTLLSYAAPAGVLLAAAAAGTALALRRARS</sequence>
<dbReference type="InterPro" id="IPR036188">
    <property type="entry name" value="FAD/NAD-bd_sf"/>
</dbReference>
<dbReference type="GO" id="GO:0050661">
    <property type="term" value="F:NADP binding"/>
    <property type="evidence" value="ECO:0007669"/>
    <property type="project" value="InterPro"/>
</dbReference>
<dbReference type="Gene3D" id="3.50.50.60">
    <property type="entry name" value="FAD/NAD(P)-binding domain"/>
    <property type="match status" value="1"/>
</dbReference>
<dbReference type="Pfam" id="PF00743">
    <property type="entry name" value="FMO-like"/>
    <property type="match status" value="1"/>
</dbReference>
<feature type="transmembrane region" description="Helical" evidence="7">
    <location>
        <begin position="448"/>
        <end position="470"/>
    </location>
</feature>
<keyword evidence="7" id="KW-1133">Transmembrane helix</keyword>
<keyword evidence="7" id="KW-0812">Transmembrane</keyword>
<dbReference type="PIRSF" id="PIRSF000332">
    <property type="entry name" value="FMO"/>
    <property type="match status" value="1"/>
</dbReference>
<accession>A0A061SHT4</accession>
<organism evidence="8">
    <name type="scientific">Tetraselmis sp. GSL018</name>
    <dbReference type="NCBI Taxonomy" id="582737"/>
    <lineage>
        <taxon>Eukaryota</taxon>
        <taxon>Viridiplantae</taxon>
        <taxon>Chlorophyta</taxon>
        <taxon>core chlorophytes</taxon>
        <taxon>Chlorodendrophyceae</taxon>
        <taxon>Chlorodendrales</taxon>
        <taxon>Chlorodendraceae</taxon>
        <taxon>Tetraselmis</taxon>
    </lineage>
</organism>